<dbReference type="PANTHER" id="PTHR24340">
    <property type="entry name" value="HOMEOBOX PROTEIN NKX"/>
    <property type="match status" value="1"/>
</dbReference>
<dbReference type="AlphaFoldDB" id="A0ABD2JY10"/>
<dbReference type="SUPFAM" id="SSF46689">
    <property type="entry name" value="Homeodomain-like"/>
    <property type="match status" value="1"/>
</dbReference>
<comment type="caution">
    <text evidence="8">The sequence shown here is derived from an EMBL/GenBank/DDBJ whole genome shotgun (WGS) entry which is preliminary data.</text>
</comment>
<feature type="DNA-binding region" description="Homeobox" evidence="5">
    <location>
        <begin position="182"/>
        <end position="241"/>
    </location>
</feature>
<dbReference type="CDD" id="cd00086">
    <property type="entry name" value="homeodomain"/>
    <property type="match status" value="1"/>
</dbReference>
<keyword evidence="3 5" id="KW-0371">Homeobox</keyword>
<dbReference type="GO" id="GO:0006357">
    <property type="term" value="P:regulation of transcription by RNA polymerase II"/>
    <property type="evidence" value="ECO:0007669"/>
    <property type="project" value="UniProtKB-ARBA"/>
</dbReference>
<dbReference type="InterPro" id="IPR001356">
    <property type="entry name" value="HD"/>
</dbReference>
<comment type="subcellular location">
    <subcellularLocation>
        <location evidence="1 5 6">Nucleus</location>
    </subcellularLocation>
</comment>
<evidence type="ECO:0000256" key="3">
    <source>
        <dbReference type="ARBA" id="ARBA00023155"/>
    </source>
</evidence>
<dbReference type="EMBL" id="JBICBT010000880">
    <property type="protein sequence ID" value="KAL3095487.1"/>
    <property type="molecule type" value="Genomic_DNA"/>
</dbReference>
<evidence type="ECO:0000313" key="9">
    <source>
        <dbReference type="Proteomes" id="UP001620626"/>
    </source>
</evidence>
<name>A0ABD2JY10_9BILA</name>
<proteinExistence type="predicted"/>
<evidence type="ECO:0000259" key="7">
    <source>
        <dbReference type="PROSITE" id="PS50071"/>
    </source>
</evidence>
<dbReference type="SMART" id="SM00389">
    <property type="entry name" value="HOX"/>
    <property type="match status" value="1"/>
</dbReference>
<organism evidence="8 9">
    <name type="scientific">Heterodera trifolii</name>
    <dbReference type="NCBI Taxonomy" id="157864"/>
    <lineage>
        <taxon>Eukaryota</taxon>
        <taxon>Metazoa</taxon>
        <taxon>Ecdysozoa</taxon>
        <taxon>Nematoda</taxon>
        <taxon>Chromadorea</taxon>
        <taxon>Rhabditida</taxon>
        <taxon>Tylenchina</taxon>
        <taxon>Tylenchomorpha</taxon>
        <taxon>Tylenchoidea</taxon>
        <taxon>Heteroderidae</taxon>
        <taxon>Heteroderinae</taxon>
        <taxon>Heterodera</taxon>
    </lineage>
</organism>
<evidence type="ECO:0000256" key="2">
    <source>
        <dbReference type="ARBA" id="ARBA00023125"/>
    </source>
</evidence>
<dbReference type="Gene3D" id="1.10.10.60">
    <property type="entry name" value="Homeodomain-like"/>
    <property type="match status" value="1"/>
</dbReference>
<reference evidence="8 9" key="1">
    <citation type="submission" date="2024-10" db="EMBL/GenBank/DDBJ databases">
        <authorList>
            <person name="Kim D."/>
        </authorList>
    </citation>
    <scope>NUCLEOTIDE SEQUENCE [LARGE SCALE GENOMIC DNA]</scope>
    <source>
        <strain evidence="8">BH-2024</strain>
    </source>
</reference>
<evidence type="ECO:0000313" key="8">
    <source>
        <dbReference type="EMBL" id="KAL3095487.1"/>
    </source>
</evidence>
<dbReference type="PROSITE" id="PS00027">
    <property type="entry name" value="HOMEOBOX_1"/>
    <property type="match status" value="1"/>
</dbReference>
<dbReference type="Proteomes" id="UP001620626">
    <property type="component" value="Unassembled WGS sequence"/>
</dbReference>
<evidence type="ECO:0000256" key="4">
    <source>
        <dbReference type="ARBA" id="ARBA00023242"/>
    </source>
</evidence>
<feature type="domain" description="Homeobox" evidence="7">
    <location>
        <begin position="180"/>
        <end position="240"/>
    </location>
</feature>
<gene>
    <name evidence="8" type="ORF">niasHT_026916</name>
</gene>
<protein>
    <recommendedName>
        <fullName evidence="7">Homeobox domain-containing protein</fullName>
    </recommendedName>
</protein>
<dbReference type="InterPro" id="IPR009057">
    <property type="entry name" value="Homeodomain-like_sf"/>
</dbReference>
<evidence type="ECO:0000256" key="6">
    <source>
        <dbReference type="RuleBase" id="RU000682"/>
    </source>
</evidence>
<keyword evidence="9" id="KW-1185">Reference proteome</keyword>
<dbReference type="PROSITE" id="PS50071">
    <property type="entry name" value="HOMEOBOX_2"/>
    <property type="match status" value="1"/>
</dbReference>
<accession>A0ABD2JY10</accession>
<dbReference type="PANTHER" id="PTHR24340:SF82">
    <property type="entry name" value="HOMEOBOX PROTEIN VND"/>
    <property type="match status" value="1"/>
</dbReference>
<dbReference type="InterPro" id="IPR050394">
    <property type="entry name" value="Homeobox_NK-like"/>
</dbReference>
<evidence type="ECO:0000256" key="1">
    <source>
        <dbReference type="ARBA" id="ARBA00004123"/>
    </source>
</evidence>
<dbReference type="InterPro" id="IPR017970">
    <property type="entry name" value="Homeobox_CS"/>
</dbReference>
<keyword evidence="2 5" id="KW-0238">DNA-binding</keyword>
<evidence type="ECO:0000256" key="5">
    <source>
        <dbReference type="PROSITE-ProRule" id="PRU00108"/>
    </source>
</evidence>
<sequence>MAPNAQKQPTLCPNLCPPPVGTVPGAVSPAATICHFAIAAATYSRSSNIGKHLMKKKQSLTMSSNPPANVHNINNNNNSFVQIPSLAFPPHFTSFPAPFDFSSATFSAPFQYHGPSATFFQPQSSAEFIAPPQFALTPAQPNQAHQQLHQPQQHFPFRHDNAMNADQQGSVEENGAEDGAKSIRKRVLFTADQVAQLERRYKENTHINRDHRNALARRCGLRPDQVKIWFQNKRYKEKKKRNDVKFLCSISSSVKPKEGGSSSKMTTTQNDVEQFHFHERLPTPLPTSHQQSFIPSFVYKNGADNELKKE</sequence>
<keyword evidence="4 5" id="KW-0539">Nucleus</keyword>
<dbReference type="GO" id="GO:0003677">
    <property type="term" value="F:DNA binding"/>
    <property type="evidence" value="ECO:0007669"/>
    <property type="project" value="UniProtKB-UniRule"/>
</dbReference>
<dbReference type="GO" id="GO:0005634">
    <property type="term" value="C:nucleus"/>
    <property type="evidence" value="ECO:0007669"/>
    <property type="project" value="UniProtKB-SubCell"/>
</dbReference>
<dbReference type="Pfam" id="PF00046">
    <property type="entry name" value="Homeodomain"/>
    <property type="match status" value="1"/>
</dbReference>